<dbReference type="AlphaFoldDB" id="X6LG68"/>
<keyword evidence="5" id="KW-1185">Reference proteome</keyword>
<dbReference type="Pfam" id="PF00076">
    <property type="entry name" value="RRM_1"/>
    <property type="match status" value="1"/>
</dbReference>
<dbReference type="SUPFAM" id="SSF54928">
    <property type="entry name" value="RNA-binding domain, RBD"/>
    <property type="match status" value="2"/>
</dbReference>
<comment type="caution">
    <text evidence="4">The sequence shown here is derived from an EMBL/GenBank/DDBJ whole genome shotgun (WGS) entry which is preliminary data.</text>
</comment>
<dbReference type="GO" id="GO:0005737">
    <property type="term" value="C:cytoplasm"/>
    <property type="evidence" value="ECO:0007669"/>
    <property type="project" value="TreeGrafter"/>
</dbReference>
<dbReference type="CDD" id="cd00590">
    <property type="entry name" value="RRM_SF"/>
    <property type="match status" value="1"/>
</dbReference>
<feature type="domain" description="RRM" evidence="3">
    <location>
        <begin position="120"/>
        <end position="202"/>
    </location>
</feature>
<dbReference type="EMBL" id="ASPP01040678">
    <property type="protein sequence ID" value="ETO00569.1"/>
    <property type="molecule type" value="Genomic_DNA"/>
</dbReference>
<dbReference type="PANTHER" id="PTHR23003">
    <property type="entry name" value="RNA RECOGNITION MOTIF RRM DOMAIN CONTAINING PROTEIN"/>
    <property type="match status" value="1"/>
</dbReference>
<organism evidence="4 5">
    <name type="scientific">Reticulomyxa filosa</name>
    <dbReference type="NCBI Taxonomy" id="46433"/>
    <lineage>
        <taxon>Eukaryota</taxon>
        <taxon>Sar</taxon>
        <taxon>Rhizaria</taxon>
        <taxon>Retaria</taxon>
        <taxon>Foraminifera</taxon>
        <taxon>Monothalamids</taxon>
        <taxon>Reticulomyxidae</taxon>
        <taxon>Reticulomyxa</taxon>
    </lineage>
</organism>
<dbReference type="GO" id="GO:0003729">
    <property type="term" value="F:mRNA binding"/>
    <property type="evidence" value="ECO:0007669"/>
    <property type="project" value="TreeGrafter"/>
</dbReference>
<dbReference type="InterPro" id="IPR012677">
    <property type="entry name" value="Nucleotide-bd_a/b_plait_sf"/>
</dbReference>
<accession>X6LG68</accession>
<proteinExistence type="predicted"/>
<dbReference type="InterPro" id="IPR050374">
    <property type="entry name" value="RRT5_SRSF_SR"/>
</dbReference>
<keyword evidence="1 2" id="KW-0694">RNA-binding</keyword>
<evidence type="ECO:0000313" key="5">
    <source>
        <dbReference type="Proteomes" id="UP000023152"/>
    </source>
</evidence>
<dbReference type="OrthoDB" id="439808at2759"/>
<sequence>MLLNLGQHINETHIIQFFEKAVHSRQINITLPLKDIYLFQSQTFVTPGHCIVELHSHEDALQCVDKLNYQILFVYPFRSVVVELAKPKPQKTGSFETNDEQISADASASSLTLALKGKTRRLFVSNLHWSVTNDTLQQHFAGSQNQNNDDNDDNNRIQNFFIHKTKQGFSKGFAFLTFFTVQDAADAFQNFNHTDLLGRKIQ</sequence>
<evidence type="ECO:0000313" key="4">
    <source>
        <dbReference type="EMBL" id="ETO00569.1"/>
    </source>
</evidence>
<name>X6LG68_RETFI</name>
<evidence type="ECO:0000259" key="3">
    <source>
        <dbReference type="PROSITE" id="PS50102"/>
    </source>
</evidence>
<dbReference type="GO" id="GO:0005634">
    <property type="term" value="C:nucleus"/>
    <property type="evidence" value="ECO:0007669"/>
    <property type="project" value="TreeGrafter"/>
</dbReference>
<dbReference type="InterPro" id="IPR000504">
    <property type="entry name" value="RRM_dom"/>
</dbReference>
<gene>
    <name evidence="4" type="ORF">RFI_36871</name>
</gene>
<dbReference type="PROSITE" id="PS50102">
    <property type="entry name" value="RRM"/>
    <property type="match status" value="1"/>
</dbReference>
<evidence type="ECO:0000256" key="1">
    <source>
        <dbReference type="ARBA" id="ARBA00022884"/>
    </source>
</evidence>
<protein>
    <recommendedName>
        <fullName evidence="3">RRM domain-containing protein</fullName>
    </recommendedName>
</protein>
<dbReference type="Proteomes" id="UP000023152">
    <property type="component" value="Unassembled WGS sequence"/>
</dbReference>
<dbReference type="Gene3D" id="3.30.70.330">
    <property type="match status" value="2"/>
</dbReference>
<dbReference type="InterPro" id="IPR035979">
    <property type="entry name" value="RBD_domain_sf"/>
</dbReference>
<feature type="non-terminal residue" evidence="4">
    <location>
        <position position="202"/>
    </location>
</feature>
<evidence type="ECO:0000256" key="2">
    <source>
        <dbReference type="PROSITE-ProRule" id="PRU00176"/>
    </source>
</evidence>
<dbReference type="SMART" id="SM00360">
    <property type="entry name" value="RRM"/>
    <property type="match status" value="1"/>
</dbReference>
<reference evidence="4 5" key="1">
    <citation type="journal article" date="2013" name="Curr. Biol.">
        <title>The Genome of the Foraminiferan Reticulomyxa filosa.</title>
        <authorList>
            <person name="Glockner G."/>
            <person name="Hulsmann N."/>
            <person name="Schleicher M."/>
            <person name="Noegel A.A."/>
            <person name="Eichinger L."/>
            <person name="Gallinger C."/>
            <person name="Pawlowski J."/>
            <person name="Sierra R."/>
            <person name="Euteneuer U."/>
            <person name="Pillet L."/>
            <person name="Moustafa A."/>
            <person name="Platzer M."/>
            <person name="Groth M."/>
            <person name="Szafranski K."/>
            <person name="Schliwa M."/>
        </authorList>
    </citation>
    <scope>NUCLEOTIDE SEQUENCE [LARGE SCALE GENOMIC DNA]</scope>
</reference>